<protein>
    <submittedName>
        <fullName evidence="4 5">SNARE associated Golgi protein</fullName>
    </submittedName>
</protein>
<dbReference type="AlphaFoldDB" id="A0A8S0WY27"/>
<dbReference type="InterPro" id="IPR032816">
    <property type="entry name" value="VTT_dom"/>
</dbReference>
<dbReference type="GO" id="GO:0005886">
    <property type="term" value="C:plasma membrane"/>
    <property type="evidence" value="ECO:0007669"/>
    <property type="project" value="TreeGrafter"/>
</dbReference>
<feature type="domain" description="VTT" evidence="3">
    <location>
        <begin position="33"/>
        <end position="159"/>
    </location>
</feature>
<evidence type="ECO:0000313" key="6">
    <source>
        <dbReference type="Proteomes" id="UP001071230"/>
    </source>
</evidence>
<accession>A0A8S0WY27</accession>
<dbReference type="PANTHER" id="PTHR42709:SF9">
    <property type="entry name" value="ALKALINE PHOSPHATASE LIKE PROTEIN"/>
    <property type="match status" value="1"/>
</dbReference>
<comment type="similarity">
    <text evidence="1">Belongs to the DedA family.</text>
</comment>
<dbReference type="Proteomes" id="UP000836597">
    <property type="component" value="Chromosome"/>
</dbReference>
<dbReference type="InterPro" id="IPR051311">
    <property type="entry name" value="DedA_domain"/>
</dbReference>
<keyword evidence="6" id="KW-1185">Reference proteome</keyword>
<dbReference type="KEGG" id="aacx:DEACI_1905"/>
<gene>
    <name evidence="4" type="ORF">DEACI_1905</name>
    <name evidence="5" type="ORF">DEACI_2947</name>
</gene>
<sequence length="203" mass="23046">MHGLEHIVYSIIYHYRYAGLFVLLSLGMLGIPVPDEFLMTFSGFQTTVGHMAFGETLVLASLGSFVGMNLSYWIGRVLGTPFLRKITPWLHMNEKRVARAEHWFNRYGDRLIVVGYFFPGFRHFIAYFAGMSEVFYGRYAVLTGIGALLWSAAFISLGRVLGVHWRMITALLHRYLVSGALLLALIVILVYIFSVRRGKADLD</sequence>
<feature type="transmembrane region" description="Helical" evidence="2">
    <location>
        <begin position="51"/>
        <end position="75"/>
    </location>
</feature>
<feature type="transmembrane region" description="Helical" evidence="2">
    <location>
        <begin position="111"/>
        <end position="130"/>
    </location>
</feature>
<dbReference type="EMBL" id="CDGJ01000082">
    <property type="protein sequence ID" value="CEJ08470.1"/>
    <property type="molecule type" value="Genomic_DNA"/>
</dbReference>
<evidence type="ECO:0000313" key="4">
    <source>
        <dbReference type="EMBL" id="CAA7601251.1"/>
    </source>
</evidence>
<feature type="transmembrane region" description="Helical" evidence="2">
    <location>
        <begin position="136"/>
        <end position="155"/>
    </location>
</feature>
<feature type="transmembrane region" description="Helical" evidence="2">
    <location>
        <begin position="12"/>
        <end position="31"/>
    </location>
</feature>
<dbReference type="RefSeq" id="WP_240984808.1">
    <property type="nucleotide sequence ID" value="NZ_CDGJ01000082.1"/>
</dbReference>
<reference evidence="5" key="1">
    <citation type="submission" date="2014-11" db="EMBL/GenBank/DDBJ databases">
        <authorList>
            <person name="Hornung B.V."/>
        </authorList>
    </citation>
    <scope>NUCLEOTIDE SEQUENCE</scope>
    <source>
        <strain evidence="5">INE</strain>
    </source>
</reference>
<keyword evidence="2" id="KW-1133">Transmembrane helix</keyword>
<keyword evidence="2" id="KW-0812">Transmembrane</keyword>
<evidence type="ECO:0000313" key="5">
    <source>
        <dbReference type="EMBL" id="CEJ08470.1"/>
    </source>
</evidence>
<feature type="transmembrane region" description="Helical" evidence="2">
    <location>
        <begin position="175"/>
        <end position="194"/>
    </location>
</feature>
<evidence type="ECO:0000256" key="2">
    <source>
        <dbReference type="SAM" id="Phobius"/>
    </source>
</evidence>
<reference evidence="4" key="2">
    <citation type="submission" date="2020-01" db="EMBL/GenBank/DDBJ databases">
        <authorList>
            <person name="Hornung B."/>
        </authorList>
    </citation>
    <scope>NUCLEOTIDE SEQUENCE</scope>
    <source>
        <strain evidence="4">PacBioINE</strain>
    </source>
</reference>
<organism evidence="4">
    <name type="scientific">Acididesulfobacillus acetoxydans</name>
    <dbReference type="NCBI Taxonomy" id="1561005"/>
    <lineage>
        <taxon>Bacteria</taxon>
        <taxon>Bacillati</taxon>
        <taxon>Bacillota</taxon>
        <taxon>Clostridia</taxon>
        <taxon>Eubacteriales</taxon>
        <taxon>Peptococcaceae</taxon>
        <taxon>Acididesulfobacillus</taxon>
    </lineage>
</organism>
<dbReference type="EMBL" id="LR746496">
    <property type="protein sequence ID" value="CAA7601251.1"/>
    <property type="molecule type" value="Genomic_DNA"/>
</dbReference>
<proteinExistence type="inferred from homology"/>
<dbReference type="PANTHER" id="PTHR42709">
    <property type="entry name" value="ALKALINE PHOSPHATASE LIKE PROTEIN"/>
    <property type="match status" value="1"/>
</dbReference>
<name>A0A8S0WY27_9FIRM</name>
<evidence type="ECO:0000259" key="3">
    <source>
        <dbReference type="Pfam" id="PF09335"/>
    </source>
</evidence>
<keyword evidence="2" id="KW-0472">Membrane</keyword>
<dbReference type="Proteomes" id="UP001071230">
    <property type="component" value="Unassembled WGS sequence"/>
</dbReference>
<dbReference type="Pfam" id="PF09335">
    <property type="entry name" value="VTT_dom"/>
    <property type="match status" value="1"/>
</dbReference>
<evidence type="ECO:0000256" key="1">
    <source>
        <dbReference type="ARBA" id="ARBA00010792"/>
    </source>
</evidence>